<sequence length="154" mass="16215">MTPSPATLAARPHAPASAPVRPRTAVPPVQVLTLTEPLPGFPAHRDYVLVPADGAGLLSWLQSVAPDGPRFLVARAEAYFPEYAPALPRAACAELGLEETSHAQVHCLVTVPAGDVAGATANLRAPLVVSPLTARARQVVLPDPAHPVRRPMRR</sequence>
<dbReference type="GO" id="GO:0006417">
    <property type="term" value="P:regulation of translation"/>
    <property type="evidence" value="ECO:0007669"/>
    <property type="project" value="UniProtKB-KW"/>
</dbReference>
<keyword evidence="2 4" id="KW-1005">Bacterial flagellum biogenesis</keyword>
<name>A0A285UYP9_9ACTN</name>
<dbReference type="AlphaFoldDB" id="A0A285UYP9"/>
<evidence type="ECO:0000256" key="4">
    <source>
        <dbReference type="HAMAP-Rule" id="MF_01185"/>
    </source>
</evidence>
<comment type="subunit">
    <text evidence="4">Interacts with translational regulator CsrA and flagellin(s).</text>
</comment>
<dbReference type="InterPro" id="IPR003775">
    <property type="entry name" value="Flagellar_assembly_factor_FliW"/>
</dbReference>
<dbReference type="PANTHER" id="PTHR39190:SF1">
    <property type="entry name" value="FLAGELLAR ASSEMBLY FACTOR FLIW"/>
    <property type="match status" value="1"/>
</dbReference>
<evidence type="ECO:0000313" key="7">
    <source>
        <dbReference type="Proteomes" id="UP000219435"/>
    </source>
</evidence>
<accession>A0A285UYP9</accession>
<comment type="function">
    <text evidence="4">Acts as an anti-CsrA protein, binds CsrA and prevents it from repressing translation of its target genes, one of which is flagellin. Binds to flagellin and participates in the assembly of the flagellum.</text>
</comment>
<dbReference type="GO" id="GO:0044780">
    <property type="term" value="P:bacterial-type flagellum assembly"/>
    <property type="evidence" value="ECO:0007669"/>
    <property type="project" value="UniProtKB-UniRule"/>
</dbReference>
<dbReference type="OrthoDB" id="3268119at2"/>
<dbReference type="GO" id="GO:0005737">
    <property type="term" value="C:cytoplasm"/>
    <property type="evidence" value="ECO:0007669"/>
    <property type="project" value="UniProtKB-SubCell"/>
</dbReference>
<dbReference type="Pfam" id="PF02623">
    <property type="entry name" value="FliW"/>
    <property type="match status" value="1"/>
</dbReference>
<organism evidence="6 7">
    <name type="scientific">Blastococcus aggregatus</name>
    <dbReference type="NCBI Taxonomy" id="38502"/>
    <lineage>
        <taxon>Bacteria</taxon>
        <taxon>Bacillati</taxon>
        <taxon>Actinomycetota</taxon>
        <taxon>Actinomycetes</taxon>
        <taxon>Geodermatophilales</taxon>
        <taxon>Geodermatophilaceae</taxon>
        <taxon>Blastococcus</taxon>
    </lineage>
</organism>
<evidence type="ECO:0000256" key="1">
    <source>
        <dbReference type="ARBA" id="ARBA00022490"/>
    </source>
</evidence>
<reference evidence="7" key="1">
    <citation type="submission" date="2017-08" db="EMBL/GenBank/DDBJ databases">
        <authorList>
            <person name="Varghese N."/>
            <person name="Submissions S."/>
        </authorList>
    </citation>
    <scope>NUCLEOTIDE SEQUENCE [LARGE SCALE GENOMIC DNA]</scope>
    <source>
        <strain evidence="7">DSM 4725</strain>
    </source>
</reference>
<evidence type="ECO:0000313" key="6">
    <source>
        <dbReference type="EMBL" id="SOC47014.1"/>
    </source>
</evidence>
<dbReference type="HAMAP" id="MF_01185">
    <property type="entry name" value="FliW"/>
    <property type="match status" value="1"/>
</dbReference>
<gene>
    <name evidence="4" type="primary">fliW</name>
    <name evidence="6" type="ORF">SAMN05660748_0573</name>
</gene>
<dbReference type="RefSeq" id="WP_097193484.1">
    <property type="nucleotide sequence ID" value="NZ_OBQI01000001.1"/>
</dbReference>
<evidence type="ECO:0000256" key="3">
    <source>
        <dbReference type="ARBA" id="ARBA00022845"/>
    </source>
</evidence>
<dbReference type="Gene3D" id="2.30.290.10">
    <property type="entry name" value="BH3618-like"/>
    <property type="match status" value="1"/>
</dbReference>
<evidence type="ECO:0000256" key="2">
    <source>
        <dbReference type="ARBA" id="ARBA00022795"/>
    </source>
</evidence>
<keyword evidence="6" id="KW-0969">Cilium</keyword>
<dbReference type="PANTHER" id="PTHR39190">
    <property type="entry name" value="FLAGELLAR ASSEMBLY FACTOR FLIW"/>
    <property type="match status" value="1"/>
</dbReference>
<dbReference type="Proteomes" id="UP000219435">
    <property type="component" value="Unassembled WGS sequence"/>
</dbReference>
<dbReference type="SUPFAM" id="SSF141457">
    <property type="entry name" value="BH3618-like"/>
    <property type="match status" value="1"/>
</dbReference>
<keyword evidence="6" id="KW-0282">Flagellum</keyword>
<keyword evidence="6" id="KW-0966">Cell projection</keyword>
<proteinExistence type="inferred from homology"/>
<evidence type="ECO:0000256" key="5">
    <source>
        <dbReference type="SAM" id="MobiDB-lite"/>
    </source>
</evidence>
<comment type="subcellular location">
    <subcellularLocation>
        <location evidence="4">Cytoplasm</location>
    </subcellularLocation>
</comment>
<dbReference type="InterPro" id="IPR024046">
    <property type="entry name" value="Flagellar_assmbl_FliW_dom_sf"/>
</dbReference>
<dbReference type="EMBL" id="OBQI01000001">
    <property type="protein sequence ID" value="SOC47014.1"/>
    <property type="molecule type" value="Genomic_DNA"/>
</dbReference>
<feature type="region of interest" description="Disordered" evidence="5">
    <location>
        <begin position="1"/>
        <end position="22"/>
    </location>
</feature>
<keyword evidence="3 4" id="KW-0810">Translation regulation</keyword>
<keyword evidence="7" id="KW-1185">Reference proteome</keyword>
<keyword evidence="1 4" id="KW-0963">Cytoplasm</keyword>
<keyword evidence="4" id="KW-0143">Chaperone</keyword>
<comment type="similarity">
    <text evidence="4">Belongs to the FliW family.</text>
</comment>
<protein>
    <recommendedName>
        <fullName evidence="4">Flagellar assembly factor FliW</fullName>
    </recommendedName>
</protein>